<organism evidence="5 6">
    <name type="scientific">Pythium oligandrum</name>
    <name type="common">Mycoparasitic fungus</name>
    <dbReference type="NCBI Taxonomy" id="41045"/>
    <lineage>
        <taxon>Eukaryota</taxon>
        <taxon>Sar</taxon>
        <taxon>Stramenopiles</taxon>
        <taxon>Oomycota</taxon>
        <taxon>Peronosporomycetes</taxon>
        <taxon>Pythiales</taxon>
        <taxon>Pythiaceae</taxon>
        <taxon>Pythium</taxon>
    </lineage>
</organism>
<evidence type="ECO:0000256" key="2">
    <source>
        <dbReference type="ARBA" id="ARBA00022803"/>
    </source>
</evidence>
<protein>
    <submittedName>
        <fullName evidence="5">Uncharacterized protein</fullName>
    </submittedName>
</protein>
<feature type="region of interest" description="Disordered" evidence="4">
    <location>
        <begin position="2377"/>
        <end position="2401"/>
    </location>
</feature>
<feature type="compositionally biased region" description="Acidic residues" evidence="4">
    <location>
        <begin position="2379"/>
        <end position="2401"/>
    </location>
</feature>
<dbReference type="InterPro" id="IPR019734">
    <property type="entry name" value="TPR_rpt"/>
</dbReference>
<dbReference type="Pfam" id="PF13181">
    <property type="entry name" value="TPR_8"/>
    <property type="match status" value="2"/>
</dbReference>
<gene>
    <name evidence="5" type="ORF">Poli38472_000797</name>
</gene>
<dbReference type="OrthoDB" id="160195at2759"/>
<keyword evidence="1" id="KW-0677">Repeat</keyword>
<accession>A0A8K1CDE7</accession>
<feature type="repeat" description="TPR" evidence="3">
    <location>
        <begin position="1716"/>
        <end position="1749"/>
    </location>
</feature>
<dbReference type="Proteomes" id="UP000794436">
    <property type="component" value="Unassembled WGS sequence"/>
</dbReference>
<feature type="compositionally biased region" description="Polar residues" evidence="4">
    <location>
        <begin position="1474"/>
        <end position="1488"/>
    </location>
</feature>
<feature type="repeat" description="TPR" evidence="3">
    <location>
        <begin position="1753"/>
        <end position="1786"/>
    </location>
</feature>
<dbReference type="SMART" id="SM00028">
    <property type="entry name" value="TPR"/>
    <property type="match status" value="21"/>
</dbReference>
<dbReference type="PROSITE" id="PS50005">
    <property type="entry name" value="TPR"/>
    <property type="match status" value="4"/>
</dbReference>
<feature type="compositionally biased region" description="Polar residues" evidence="4">
    <location>
        <begin position="2456"/>
        <end position="2482"/>
    </location>
</feature>
<feature type="region of interest" description="Disordered" evidence="4">
    <location>
        <begin position="1447"/>
        <end position="1488"/>
    </location>
</feature>
<evidence type="ECO:0000256" key="1">
    <source>
        <dbReference type="ARBA" id="ARBA00022737"/>
    </source>
</evidence>
<dbReference type="Gene3D" id="1.25.40.10">
    <property type="entry name" value="Tetratricopeptide repeat domain"/>
    <property type="match status" value="6"/>
</dbReference>
<evidence type="ECO:0000256" key="4">
    <source>
        <dbReference type="SAM" id="MobiDB-lite"/>
    </source>
</evidence>
<feature type="region of interest" description="Disordered" evidence="4">
    <location>
        <begin position="2415"/>
        <end position="2514"/>
    </location>
</feature>
<dbReference type="SUPFAM" id="SSF48452">
    <property type="entry name" value="TPR-like"/>
    <property type="match status" value="6"/>
</dbReference>
<dbReference type="Pfam" id="PF13424">
    <property type="entry name" value="TPR_12"/>
    <property type="match status" value="1"/>
</dbReference>
<evidence type="ECO:0000313" key="5">
    <source>
        <dbReference type="EMBL" id="TMW60755.1"/>
    </source>
</evidence>
<evidence type="ECO:0000256" key="3">
    <source>
        <dbReference type="PROSITE-ProRule" id="PRU00339"/>
    </source>
</evidence>
<keyword evidence="2 3" id="KW-0802">TPR repeat</keyword>
<feature type="compositionally biased region" description="Basic and acidic residues" evidence="4">
    <location>
        <begin position="810"/>
        <end position="820"/>
    </location>
</feature>
<keyword evidence="6" id="KW-1185">Reference proteome</keyword>
<comment type="caution">
    <text evidence="5">The sequence shown here is derived from an EMBL/GenBank/DDBJ whole genome shotgun (WGS) entry which is preliminary data.</text>
</comment>
<proteinExistence type="predicted"/>
<feature type="region of interest" description="Disordered" evidence="4">
    <location>
        <begin position="797"/>
        <end position="824"/>
    </location>
</feature>
<dbReference type="Pfam" id="PF13432">
    <property type="entry name" value="TPR_16"/>
    <property type="match status" value="1"/>
</dbReference>
<dbReference type="PANTHER" id="PTHR44858:SF1">
    <property type="entry name" value="UDP-N-ACETYLGLUCOSAMINE--PEPTIDE N-ACETYLGLUCOSAMINYLTRANSFERASE SPINDLY-RELATED"/>
    <property type="match status" value="1"/>
</dbReference>
<evidence type="ECO:0000313" key="6">
    <source>
        <dbReference type="Proteomes" id="UP000794436"/>
    </source>
</evidence>
<reference evidence="5" key="1">
    <citation type="submission" date="2019-03" db="EMBL/GenBank/DDBJ databases">
        <title>Long read genome sequence of the mycoparasitic Pythium oligandrum ATCC 38472 isolated from sugarbeet rhizosphere.</title>
        <authorList>
            <person name="Gaulin E."/>
        </authorList>
    </citation>
    <scope>NUCLEOTIDE SEQUENCE</scope>
    <source>
        <strain evidence="5">ATCC 38472_TT</strain>
    </source>
</reference>
<feature type="repeat" description="TPR" evidence="3">
    <location>
        <begin position="1648"/>
        <end position="1681"/>
    </location>
</feature>
<name>A0A8K1CDE7_PYTOL</name>
<dbReference type="EMBL" id="SPLM01000108">
    <property type="protein sequence ID" value="TMW60755.1"/>
    <property type="molecule type" value="Genomic_DNA"/>
</dbReference>
<dbReference type="InterPro" id="IPR050498">
    <property type="entry name" value="Ycf3"/>
</dbReference>
<sequence>MENGGASVHAGSAKGDESVANRSVYAAPAFGAATGRGGGRMNSNLTTLSPTELDTYAQWAWLSGRIGEAVELYIDLARLYRRSPHVHFKLGFLYLLLNDPEGAVRHFTEEIDRYSGDILDLVTSSTGSPPKNLQGRSSNLAQQRAFIFCTYAGRREAYILMRDSVKADADQLFISNRGGHTKPILLAMGCLFFRFGMFQRADDCYERCCAMDGADPNYLVEHGELRLAQRRYANAAWMFEKCRQHCSSSSPVYHRALIGEGTALMRQGKLQDTVVLLLQAMNTLRNAIRATQSSTGSSNSKTETKDPVLNELVHLYHHATNLYGGICLMKGELKAALDTYCSVLQDSALFNDIAGFRLPTMCVMPGTKNQHGEVIDSTKLSTKNLSEAVRHLSEMEWRYGPDVYLYFHRANLHRALGELESFVQDLSLVESMDPEFLAHYKQQEGNGDFLDVETISWIPVSFVQAIHDALERNEYRIPTGNLGSTASTVVSPASPTRQKNNRAVATTTLKQVCFSDSAMHKYFRDRIKSHRTRDDYAEVFQVDIYRRLPEAKQRSGINSVGFDLAPWEGAILDEWVKEGDTAVSQDHPMREMIKTLLATHGRNPGAHMVAGMIELEVFNAILAHTHFTDAIVLIEQSMAPATAEASAAISQTSSLAHQWQRYVLQRMKYYCLIWRSVTSRVKIEMERAVEDLNLAAAIQLTEKQAGSDDPFILVQRALIMFLNGHLKSAYKLLRQLKRRLRVGKRQRMDGRTAQTNDLVEVIDMFSNAGLNTFHLFPVQVNDALRLMFGNQERLKTTRGTSITDEEENDRLDKEEEQREEREEEEAAISMVKYALTKKSMSQNEMLDKFFDSGVIKLSSNGSISQVIPYFQAILSIDEGYLPPANFASLELFKCREHEFMEEKLFNCFVRLGKRSKWLHKKVKWKFEALIDVNLAHAFLPSDMETLWHRARLLADQKNFVSAIKDLTDCLQLMTAHFMWERGKKEIVLFNNETKKTQWLQLLLERGTLSMQLYKWDSAIDDLTMVIAQAGKTNKLLTSGAYEARSTCLVRLKRYGHAIQDLQHLLGLTKEAKKPKKKADAEDLRQKEDHLFHLLLVANLYCQLALDHMRVSSSVAEKTTVFNPLTLQQLSTTHINQGFITRAITYFDEAEAMAPEHFLVHYFRGRMLALSGQPQKATQSLTEALRLHPMFLPALFLRGCIYAQQNLLVLALADFYRVRHRVTSYPHLHTTIGYCHFQRGSMTKAVETLTEAIVYAKDDVDALFMRGCALQELMVLENAIKDFDRIISIRPDHFQAYYQKAVCLTLLQNYTLAIRDMDKVIQLQPEWKDAWVLHAYVCFCDSRFELAVHSYGRAIGLPDSRTSRDDQKSARGDSMLFFYRAVANMHAAKFAAALEDLDLAIKRDNENYVAFIAKAFCLTRRGDKKKAGDVLAHCLPYHREISLVPAEDVRRQEYSQQRPPSPVPGMMSFLPGSSPPKTQLASPSSPTRSFATADTLFHHRREVRDREPKQSVRSVHSVSLYERRTSTIISPSRRTSIDASSVLSPAKSRRSSVDYSGGLTSGKTRRFSILPNGLPIISDEEKAKLALRNKFLRVMKKLTFQHRVLKALEHATTSKYRKNQQLSLMVADLLYPVSKVAWPRGTLTTRLLVWAFNTIGIQHLREQKIDEALMAFTLAIQAHPSSSATYFNRANAFLQMHVLASAISGFQDAIELDESCYRSHNNMGVAYYKLNRYDEAQEAFSTGLHHAEQADARAVLLYNLGVVFQALDRPDEALDFYQQAIALDATRTEFFNNRSAILHQQMRYTVALEDYNRALKLQSTAQVTEDGPSAEELEMGSGVEARLNRAQLYITVGNCTLAIQDLSVALKVLEKSHTRQHVLQLPNESAKVTDSPERQADEVLATELLTFCLKWRTAMRIAVKDFLTALHTFPCFAVYELSPLFGPELSRLHEEEHHHGHDYDGTATQRCQLDVISLPIQDLSFFQYQREFGHWVVDGIVPEECPELDREPQEVVRNMKREQRQRAYAEDLHDALRCTLVDEYDSAARYLLRAHYKTTLDSHDEYLLMTWRIQVTLQFQSPEEEVEGSFGLSKAIVLLREFLEERRSAQELAHVDDDSGNCRSTHPAKARQSIRNKVGLDDGDDECEGEWTHQRKTIRADLYTLLGSLYQLNGQQDEAKASLTHALFIRTDHIIALLNYLQLCVTTGEYEIALDAMIRLLDTFLSHAKTPPTTESKILRGLLGADRSIHMMIPEIRHAFANGELHDLGSQVLTVLKEYRSLLSAQIQSSTSQIFKKQGIIAHLVHEVRSLLSLDAESQRKKREQSATTRQLETLNQTLDKYQARILQAPAEDADDAELDAFYADFQAQFADICETVARSLPSEDTDYDTESELTIETEQNAIEEEPSIEEFLASIRRREEIGRRKSGQQRRSMTSPRGSLLSSPRGSFISSSRGSIVSTPRGSFISTSRGSIAMPSNSQPEISLATSPRRESKFLAAPPERPKSVPHTFTRTKSEQKG</sequence>
<feature type="repeat" description="TPR" evidence="3">
    <location>
        <begin position="1259"/>
        <end position="1292"/>
    </location>
</feature>
<dbReference type="PANTHER" id="PTHR44858">
    <property type="entry name" value="TETRATRICOPEPTIDE REPEAT PROTEIN 6"/>
    <property type="match status" value="1"/>
</dbReference>
<dbReference type="InterPro" id="IPR011990">
    <property type="entry name" value="TPR-like_helical_dom_sf"/>
</dbReference>
<feature type="compositionally biased region" description="Low complexity" evidence="4">
    <location>
        <begin position="2435"/>
        <end position="2454"/>
    </location>
</feature>